<feature type="region of interest" description="Disordered" evidence="1">
    <location>
        <begin position="1120"/>
        <end position="1156"/>
    </location>
</feature>
<reference evidence="4" key="1">
    <citation type="journal article" date="2006" name="PLoS Biol.">
        <title>Macronuclear genome sequence of the ciliate Tetrahymena thermophila, a model eukaryote.</title>
        <authorList>
            <person name="Eisen J.A."/>
            <person name="Coyne R.S."/>
            <person name="Wu M."/>
            <person name="Wu D."/>
            <person name="Thiagarajan M."/>
            <person name="Wortman J.R."/>
            <person name="Badger J.H."/>
            <person name="Ren Q."/>
            <person name="Amedeo P."/>
            <person name="Jones K.M."/>
            <person name="Tallon L.J."/>
            <person name="Delcher A.L."/>
            <person name="Salzberg S.L."/>
            <person name="Silva J.C."/>
            <person name="Haas B.J."/>
            <person name="Majoros W.H."/>
            <person name="Farzad M."/>
            <person name="Carlton J.M."/>
            <person name="Smith R.K. Jr."/>
            <person name="Garg J."/>
            <person name="Pearlman R.E."/>
            <person name="Karrer K.M."/>
            <person name="Sun L."/>
            <person name="Manning G."/>
            <person name="Elde N.C."/>
            <person name="Turkewitz A.P."/>
            <person name="Asai D.J."/>
            <person name="Wilkes D.E."/>
            <person name="Wang Y."/>
            <person name="Cai H."/>
            <person name="Collins K."/>
            <person name="Stewart B.A."/>
            <person name="Lee S.R."/>
            <person name="Wilamowska K."/>
            <person name="Weinberg Z."/>
            <person name="Ruzzo W.L."/>
            <person name="Wloga D."/>
            <person name="Gaertig J."/>
            <person name="Frankel J."/>
            <person name="Tsao C.-C."/>
            <person name="Gorovsky M.A."/>
            <person name="Keeling P.J."/>
            <person name="Waller R.F."/>
            <person name="Patron N.J."/>
            <person name="Cherry J.M."/>
            <person name="Stover N.A."/>
            <person name="Krieger C.J."/>
            <person name="del Toro C."/>
            <person name="Ryder H.F."/>
            <person name="Williamson S.C."/>
            <person name="Barbeau R.A."/>
            <person name="Hamilton E.P."/>
            <person name="Orias E."/>
        </authorList>
    </citation>
    <scope>NUCLEOTIDE SEQUENCE [LARGE SCALE GENOMIC DNA]</scope>
    <source>
        <strain evidence="4">SB210</strain>
    </source>
</reference>
<dbReference type="PANTHER" id="PTHR15271">
    <property type="entry name" value="CHROMATIN ASSEMBLY FACTOR 1 SUBUNIT B"/>
    <property type="match status" value="1"/>
</dbReference>
<accession>W7XE22</accession>
<dbReference type="GO" id="GO:0006335">
    <property type="term" value="P:DNA replication-dependent chromatin assembly"/>
    <property type="evidence" value="ECO:0007669"/>
    <property type="project" value="InterPro"/>
</dbReference>
<dbReference type="InParanoid" id="W7XE22"/>
<sequence>MQRAFDNQENPLILQIFKDHILSTSNWLHPNYGYLQQLDEISLQQIENSSHQDFLLKAIKYDQQNKDIRWLQIQNMYFGFTHDGMLFVFGYNSTMREYAIPPNCPYNSLPYRFDVRCRFYYQPTVDSYSITVFPPQLNFIGNGLNYFATNFCQRILKYAKQDPNSDSSVFALICTTLNLKSISNYFINFSQNSLQQMLLDPRQLSLVYDSKQQIQSVTYIQDVETKYLQDQNQTKIFLDNIKQNSDLIISKTDSIDLSNPYKNDQKTFEYSRNGTECLVILNRITLIDKISKDQTLKSVNPAKKYEIKNIYLFLDILSKQQMQVYAKNLELNLTYYNKIFLYISWSLAILVLIVQAVYSIQIGFSILYPVNHLKNILNQIKILNQKQDQINKSLRTQNQTSQISYETEYNNDILIEDQIDEDLEGYCFSSETQDLLSSFQNVFQILRFTTSSFFSNNQSLSLLNLNKCIDHFRQFGNFRALGVCYNNIGVIHFNQERYQEALESFGNSIIYCKYELQVYSHLDIDQNLNEQLQNFKEQFKNFFFYSLNEVDKDFNISDITQFVENYKYQHKINYCLHDAEQLFEQLFNRNLNYQTSLIFYLKKQNYFMWDAFEDIVIENISISQLYLSSSFKREITSYCNLLVRDFHYQMREQTNKLLNILMQYYVNIHTNNLNINVNECQSLTKNQTLDTQDKIFFENLITKGKIQIVKTSSKQQDQIILTSPIKARKSDRNTNFFQSQLEQTEKLINFQSINDQLSFNFIRQNSQFSMTNKENNKSRSQSNQKRQSKSNQNNYSIFLNQKLKQSQQGSNFSNQFLLKKENTPTNSNSFNLKSNHYQNKAKVALKDSEHEDKLENSQYLFNTAIKNQVYSKKINNFINTQQYLIQSQQKLKISFHQVRKEFKANKKNIFDFSSDIYFQYCTLQQAQYQLIQKNYYTAALILVKSLEECMYYLPYLKKMQINFLSQIAQINNIKNQELQEVKDKYDNLTKAYLNIQLVTTCYNYQFKKKICTMCYDIVNQILFKDYDTFAVLDFNFEEQIFVQYIGVTSIKTIQSNFSLFSEIFLRYLSNKINQEQKTQAAYIQKETAEEEQNLSIIESPKSYQKQNKNEINDQIEIKKQNTLNKKMTDNQNLKNSDKKQSLTQQNQKQKLKNEESLNNQDKYCNLSNNLSEQSIISLFNSDEVNKMSSLNSQENQLHHIQNDKQNQIQYQINNEQNQLLNFNNNSNKSKEIDQHTEYQFKQFLNQSNQFQSLSQKNSLLSNKKDKTIQNSYNGIKNFFENYDQDCAKSQDEMQKNDINQTNVFQSQNEKLSSFMAQYKFRHKNMLEIITKQ</sequence>
<proteinExistence type="predicted"/>
<dbReference type="EMBL" id="GG662808">
    <property type="protein sequence ID" value="EWS75887.1"/>
    <property type="molecule type" value="Genomic_DNA"/>
</dbReference>
<dbReference type="InterPro" id="IPR045145">
    <property type="entry name" value="PTHR15271"/>
</dbReference>
<dbReference type="KEGG" id="tet:TTHERM_000561609"/>
<dbReference type="GO" id="GO:0006334">
    <property type="term" value="P:nucleosome assembly"/>
    <property type="evidence" value="ECO:0007669"/>
    <property type="project" value="TreeGrafter"/>
</dbReference>
<organism evidence="3 4">
    <name type="scientific">Tetrahymena thermophila (strain SB210)</name>
    <dbReference type="NCBI Taxonomy" id="312017"/>
    <lineage>
        <taxon>Eukaryota</taxon>
        <taxon>Sar</taxon>
        <taxon>Alveolata</taxon>
        <taxon>Ciliophora</taxon>
        <taxon>Intramacronucleata</taxon>
        <taxon>Oligohymenophorea</taxon>
        <taxon>Hymenostomatida</taxon>
        <taxon>Tetrahymenina</taxon>
        <taxon>Tetrahymenidae</taxon>
        <taxon>Tetrahymena</taxon>
    </lineage>
</organism>
<feature type="region of interest" description="Disordered" evidence="1">
    <location>
        <begin position="770"/>
        <end position="791"/>
    </location>
</feature>
<keyword evidence="2" id="KW-0472">Membrane</keyword>
<dbReference type="GeneID" id="24439587"/>
<evidence type="ECO:0000256" key="2">
    <source>
        <dbReference type="SAM" id="Phobius"/>
    </source>
</evidence>
<evidence type="ECO:0000313" key="3">
    <source>
        <dbReference type="EMBL" id="EWS75887.1"/>
    </source>
</evidence>
<evidence type="ECO:0000256" key="1">
    <source>
        <dbReference type="SAM" id="MobiDB-lite"/>
    </source>
</evidence>
<feature type="compositionally biased region" description="Low complexity" evidence="1">
    <location>
        <begin position="778"/>
        <end position="791"/>
    </location>
</feature>
<feature type="transmembrane region" description="Helical" evidence="2">
    <location>
        <begin position="339"/>
        <end position="358"/>
    </location>
</feature>
<keyword evidence="4" id="KW-1185">Reference proteome</keyword>
<dbReference type="OrthoDB" id="431454at2759"/>
<dbReference type="Proteomes" id="UP000009168">
    <property type="component" value="Unassembled WGS sequence"/>
</dbReference>
<evidence type="ECO:0000313" key="4">
    <source>
        <dbReference type="Proteomes" id="UP000009168"/>
    </source>
</evidence>
<gene>
    <name evidence="3" type="ORF">TTHERM_000561609</name>
</gene>
<dbReference type="GO" id="GO:0005634">
    <property type="term" value="C:nucleus"/>
    <property type="evidence" value="ECO:0007669"/>
    <property type="project" value="TreeGrafter"/>
</dbReference>
<dbReference type="GO" id="GO:0033186">
    <property type="term" value="C:CAF-1 complex"/>
    <property type="evidence" value="ECO:0007669"/>
    <property type="project" value="TreeGrafter"/>
</dbReference>
<dbReference type="RefSeq" id="XP_012651590.1">
    <property type="nucleotide sequence ID" value="XM_012796136.1"/>
</dbReference>
<protein>
    <submittedName>
        <fullName evidence="3">ABC transporter family protein</fullName>
    </submittedName>
</protein>
<keyword evidence="2" id="KW-0812">Transmembrane</keyword>
<dbReference type="PANTHER" id="PTHR15271:SF4">
    <property type="entry name" value="CHROMATIN ASSEMBLY FACTOR 1 SUBUNIT B"/>
    <property type="match status" value="1"/>
</dbReference>
<feature type="compositionally biased region" description="Polar residues" evidence="1">
    <location>
        <begin position="1120"/>
        <end position="1134"/>
    </location>
</feature>
<name>W7XE22_TETTS</name>
<keyword evidence="2" id="KW-1133">Transmembrane helix</keyword>